<evidence type="ECO:0000313" key="3">
    <source>
        <dbReference type="EMBL" id="EFC44085.1"/>
    </source>
</evidence>
<keyword evidence="4" id="KW-1185">Reference proteome</keyword>
<feature type="coiled-coil region" evidence="1">
    <location>
        <begin position="126"/>
        <end position="153"/>
    </location>
</feature>
<dbReference type="InParanoid" id="D2VGL6"/>
<keyword evidence="2" id="KW-0732">Signal</keyword>
<keyword evidence="1" id="KW-0175">Coiled coil</keyword>
<evidence type="ECO:0000313" key="4">
    <source>
        <dbReference type="Proteomes" id="UP000006671"/>
    </source>
</evidence>
<dbReference type="KEGG" id="ngr:NAEGRDRAFT_68023"/>
<dbReference type="VEuPathDB" id="AmoebaDB:NAEGRDRAFT_68023"/>
<accession>D2VGL6</accession>
<feature type="chain" id="PRO_5003038149" evidence="2">
    <location>
        <begin position="26"/>
        <end position="376"/>
    </location>
</feature>
<dbReference type="Gene3D" id="3.40.50.410">
    <property type="entry name" value="von Willebrand factor, type A domain"/>
    <property type="match status" value="1"/>
</dbReference>
<protein>
    <submittedName>
        <fullName evidence="3">Predicted protein</fullName>
    </submittedName>
</protein>
<name>D2VGL6_NAEGR</name>
<dbReference type="GeneID" id="8854089"/>
<organism evidence="4">
    <name type="scientific">Naegleria gruberi</name>
    <name type="common">Amoeba</name>
    <dbReference type="NCBI Taxonomy" id="5762"/>
    <lineage>
        <taxon>Eukaryota</taxon>
        <taxon>Discoba</taxon>
        <taxon>Heterolobosea</taxon>
        <taxon>Tetramitia</taxon>
        <taxon>Eutetramitia</taxon>
        <taxon>Vahlkampfiidae</taxon>
        <taxon>Naegleria</taxon>
    </lineage>
</organism>
<gene>
    <name evidence="3" type="ORF">NAEGRDRAFT_68023</name>
</gene>
<dbReference type="InterPro" id="IPR036465">
    <property type="entry name" value="vWFA_dom_sf"/>
</dbReference>
<dbReference type="AlphaFoldDB" id="D2VGL6"/>
<feature type="signal peptide" evidence="2">
    <location>
        <begin position="1"/>
        <end position="25"/>
    </location>
</feature>
<dbReference type="RefSeq" id="XP_002676829.1">
    <property type="nucleotide sequence ID" value="XM_002676783.1"/>
</dbReference>
<dbReference type="EMBL" id="GG738870">
    <property type="protein sequence ID" value="EFC44085.1"/>
    <property type="molecule type" value="Genomic_DNA"/>
</dbReference>
<dbReference type="Proteomes" id="UP000006671">
    <property type="component" value="Unassembled WGS sequence"/>
</dbReference>
<evidence type="ECO:0000256" key="2">
    <source>
        <dbReference type="SAM" id="SignalP"/>
    </source>
</evidence>
<evidence type="ECO:0000256" key="1">
    <source>
        <dbReference type="SAM" id="Coils"/>
    </source>
</evidence>
<reference evidence="3 4" key="1">
    <citation type="journal article" date="2010" name="Cell">
        <title>The genome of Naegleria gruberi illuminates early eukaryotic versatility.</title>
        <authorList>
            <person name="Fritz-Laylin L.K."/>
            <person name="Prochnik S.E."/>
            <person name="Ginger M.L."/>
            <person name="Dacks J.B."/>
            <person name="Carpenter M.L."/>
            <person name="Field M.C."/>
            <person name="Kuo A."/>
            <person name="Paredez A."/>
            <person name="Chapman J."/>
            <person name="Pham J."/>
            <person name="Shu S."/>
            <person name="Neupane R."/>
            <person name="Cipriano M."/>
            <person name="Mancuso J."/>
            <person name="Tu H."/>
            <person name="Salamov A."/>
            <person name="Lindquist E."/>
            <person name="Shapiro H."/>
            <person name="Lucas S."/>
            <person name="Grigoriev I.V."/>
            <person name="Cande W.Z."/>
            <person name="Fulton C."/>
            <person name="Rokhsar D.S."/>
            <person name="Dawson S.C."/>
        </authorList>
    </citation>
    <scope>NUCLEOTIDE SEQUENCE [LARGE SCALE GENOMIC DNA]</scope>
    <source>
        <strain evidence="3 4">NEG-M</strain>
    </source>
</reference>
<proteinExistence type="predicted"/>
<sequence length="376" mass="43116">MSTITNISFLLVFIMLVVFFSPTTCKGRVLSVNPVEDVLYEACNHQITIPSERISRLLTKFEKVQSQELRDKLLNSFMYDEQALIHWSDILTILSSFDYLEYKEKWRNQLINRMARIHVDDVPEFINKLTEKSEEKMALLSQIKQKINNLTRERRHSISLKIFGIDARLARKASLLLDSFVPDCVYEDLDEDVVVLAIGNEHVESPKPLSKYSNTSSFEALKLATIHALRRLKSHQKFGLVFLTSKFDSVFGQQLVQATSENIRKALVAIDSLEYEQASTVDFMENLIDMFQQDANPKSALYLVGKVTEVEVPAFNVGSQLGRFKRNMIVVPKIHTVGFFVNDSDSLEYLSTISRVYNQYSMNTGGKCIRLYTPQI</sequence>